<feature type="region of interest" description="Disordered" evidence="9">
    <location>
        <begin position="410"/>
        <end position="432"/>
    </location>
</feature>
<keyword evidence="8" id="KW-0807">Transducer</keyword>
<dbReference type="GeneID" id="106051188"/>
<evidence type="ECO:0000256" key="3">
    <source>
        <dbReference type="ARBA" id="ARBA00022692"/>
    </source>
</evidence>
<organism evidence="12 13">
    <name type="scientific">Biomphalaria glabrata</name>
    <name type="common">Bloodfluke planorb</name>
    <name type="synonym">Freshwater snail</name>
    <dbReference type="NCBI Taxonomy" id="6526"/>
    <lineage>
        <taxon>Eukaryota</taxon>
        <taxon>Metazoa</taxon>
        <taxon>Spiralia</taxon>
        <taxon>Lophotrochozoa</taxon>
        <taxon>Mollusca</taxon>
        <taxon>Gastropoda</taxon>
        <taxon>Heterobranchia</taxon>
        <taxon>Euthyneura</taxon>
        <taxon>Panpulmonata</taxon>
        <taxon>Hygrophila</taxon>
        <taxon>Lymnaeoidea</taxon>
        <taxon>Planorbidae</taxon>
        <taxon>Biomphalaria</taxon>
    </lineage>
</organism>
<keyword evidence="5" id="KW-0297">G-protein coupled receptor</keyword>
<name>A0A9W3AH35_BIOGL</name>
<feature type="transmembrane region" description="Helical" evidence="10">
    <location>
        <begin position="214"/>
        <end position="240"/>
    </location>
</feature>
<sequence length="455" mass="50789">MTTQEATTAATQPLWNTTVATYDIGNTTEDYEYTDEMGSSISLDEGLPTLLTYSLTLAVGLIGNSLVIFSIAYYRRMRTTTNVFLFSLATADLLLVLVCVPIKAATFLSNTWMYGEHLCKIVHYVQNVSMVCSVLTLTSISLERVIAVASPLKARTICTMRHAKIVVLIVWILSFLLAVPTVLATNHKRVGLNVTAFWCLKEFQEQTHHMAYELYMLVLLFVLPIVVMVTTYVIICLKVWEFTGMRTDMRHGRVITPVTKERVQTNIGDVESSLLSTSYTVGARESVRTDRKKDTVEDNKMTKQLIVMLVTVVVLFTVCWGPIVINNILVAFGLIEKLNYGHLKPMRTAFHLLSYINSCVNPIVYAFMSKNFRQSFKFAICACLKGKAFVRAYRFSMSIGSTRTSVVSNGVHRPGSVANRDKSSSSGNDNTQTHIAADDELVELRALTHITNPAV</sequence>
<feature type="transmembrane region" description="Helical" evidence="10">
    <location>
        <begin position="349"/>
        <end position="368"/>
    </location>
</feature>
<dbReference type="Proteomes" id="UP001165740">
    <property type="component" value="Chromosome 5"/>
</dbReference>
<dbReference type="PRINTS" id="PR00237">
    <property type="entry name" value="GPCRRHODOPSN"/>
</dbReference>
<feature type="domain" description="G-protein coupled receptors family 1 profile" evidence="11">
    <location>
        <begin position="63"/>
        <end position="365"/>
    </location>
</feature>
<keyword evidence="12" id="KW-1185">Reference proteome</keyword>
<evidence type="ECO:0000256" key="8">
    <source>
        <dbReference type="ARBA" id="ARBA00023224"/>
    </source>
</evidence>
<reference evidence="13" key="1">
    <citation type="submission" date="2025-08" db="UniProtKB">
        <authorList>
            <consortium name="RefSeq"/>
        </authorList>
    </citation>
    <scope>IDENTIFICATION</scope>
</reference>
<evidence type="ECO:0000256" key="2">
    <source>
        <dbReference type="ARBA" id="ARBA00010663"/>
    </source>
</evidence>
<dbReference type="InterPro" id="IPR000276">
    <property type="entry name" value="GPCR_Rhodpsn"/>
</dbReference>
<comment type="similarity">
    <text evidence="2">Belongs to the G-protein coupled receptor 1 family.</text>
</comment>
<dbReference type="GO" id="GO:0005886">
    <property type="term" value="C:plasma membrane"/>
    <property type="evidence" value="ECO:0007669"/>
    <property type="project" value="TreeGrafter"/>
</dbReference>
<dbReference type="PRINTS" id="PR01012">
    <property type="entry name" value="NRPEPTIDEYR"/>
</dbReference>
<dbReference type="PANTHER" id="PTHR45695">
    <property type="entry name" value="LEUCOKININ RECEPTOR-RELATED"/>
    <property type="match status" value="1"/>
</dbReference>
<feature type="transmembrane region" description="Helical" evidence="10">
    <location>
        <begin position="163"/>
        <end position="183"/>
    </location>
</feature>
<dbReference type="AlphaFoldDB" id="A0A9W3AH35"/>
<dbReference type="InterPro" id="IPR017452">
    <property type="entry name" value="GPCR_Rhodpsn_7TM"/>
</dbReference>
<dbReference type="InterPro" id="IPR000611">
    <property type="entry name" value="NPY_rcpt"/>
</dbReference>
<evidence type="ECO:0000256" key="6">
    <source>
        <dbReference type="ARBA" id="ARBA00023136"/>
    </source>
</evidence>
<dbReference type="CDD" id="cd15001">
    <property type="entry name" value="7tmA_GPRnna14-like"/>
    <property type="match status" value="1"/>
</dbReference>
<evidence type="ECO:0000256" key="10">
    <source>
        <dbReference type="SAM" id="Phobius"/>
    </source>
</evidence>
<comment type="subcellular location">
    <subcellularLocation>
        <location evidence="1">Membrane</location>
        <topology evidence="1">Multi-pass membrane protein</topology>
    </subcellularLocation>
</comment>
<proteinExistence type="inferred from homology"/>
<feature type="transmembrane region" description="Helical" evidence="10">
    <location>
        <begin position="50"/>
        <end position="71"/>
    </location>
</feature>
<evidence type="ECO:0000256" key="4">
    <source>
        <dbReference type="ARBA" id="ARBA00022989"/>
    </source>
</evidence>
<keyword evidence="7" id="KW-0675">Receptor</keyword>
<dbReference type="Gene3D" id="1.20.1070.10">
    <property type="entry name" value="Rhodopsin 7-helix transmembrane proteins"/>
    <property type="match status" value="1"/>
</dbReference>
<keyword evidence="4 10" id="KW-1133">Transmembrane helix</keyword>
<gene>
    <name evidence="13" type="primary">LOC106051188</name>
</gene>
<dbReference type="PROSITE" id="PS50262">
    <property type="entry name" value="G_PROTEIN_RECEP_F1_2"/>
    <property type="match status" value="1"/>
</dbReference>
<evidence type="ECO:0000259" key="11">
    <source>
        <dbReference type="PROSITE" id="PS50262"/>
    </source>
</evidence>
<feature type="transmembrane region" description="Helical" evidence="10">
    <location>
        <begin position="124"/>
        <end position="142"/>
    </location>
</feature>
<dbReference type="GO" id="GO:0004983">
    <property type="term" value="F:neuropeptide Y receptor activity"/>
    <property type="evidence" value="ECO:0007669"/>
    <property type="project" value="InterPro"/>
</dbReference>
<keyword evidence="3 10" id="KW-0812">Transmembrane</keyword>
<evidence type="ECO:0000256" key="9">
    <source>
        <dbReference type="SAM" id="MobiDB-lite"/>
    </source>
</evidence>
<dbReference type="Pfam" id="PF00001">
    <property type="entry name" value="7tm_1"/>
    <property type="match status" value="1"/>
</dbReference>
<dbReference type="SUPFAM" id="SSF81321">
    <property type="entry name" value="Family A G protein-coupled receptor-like"/>
    <property type="match status" value="1"/>
</dbReference>
<feature type="transmembrane region" description="Helical" evidence="10">
    <location>
        <begin position="83"/>
        <end position="104"/>
    </location>
</feature>
<evidence type="ECO:0000256" key="5">
    <source>
        <dbReference type="ARBA" id="ARBA00023040"/>
    </source>
</evidence>
<dbReference type="SMART" id="SM01381">
    <property type="entry name" value="7TM_GPCR_Srsx"/>
    <property type="match status" value="1"/>
</dbReference>
<keyword evidence="6 10" id="KW-0472">Membrane</keyword>
<evidence type="ECO:0000256" key="7">
    <source>
        <dbReference type="ARBA" id="ARBA00023170"/>
    </source>
</evidence>
<protein>
    <submittedName>
        <fullName evidence="13">G-protein coupled receptor 54-like</fullName>
    </submittedName>
</protein>
<dbReference type="OMA" id="SEYNYSS"/>
<dbReference type="RefSeq" id="XP_055886606.1">
    <property type="nucleotide sequence ID" value="XM_056030631.1"/>
</dbReference>
<evidence type="ECO:0000256" key="1">
    <source>
        <dbReference type="ARBA" id="ARBA00004141"/>
    </source>
</evidence>
<accession>A0A9W3AH35</accession>
<dbReference type="OrthoDB" id="2132067at2759"/>
<evidence type="ECO:0000313" key="13">
    <source>
        <dbReference type="RefSeq" id="XP_055886606.1"/>
    </source>
</evidence>
<dbReference type="PANTHER" id="PTHR45695:SF15">
    <property type="entry name" value="OPSIN RH2"/>
    <property type="match status" value="1"/>
</dbReference>
<evidence type="ECO:0000313" key="12">
    <source>
        <dbReference type="Proteomes" id="UP001165740"/>
    </source>
</evidence>
<feature type="transmembrane region" description="Helical" evidence="10">
    <location>
        <begin position="305"/>
        <end position="329"/>
    </location>
</feature>